<keyword evidence="2" id="KW-0472">Membrane</keyword>
<dbReference type="EMBL" id="VIGB01000003">
    <property type="protein sequence ID" value="TQF03509.1"/>
    <property type="molecule type" value="Genomic_DNA"/>
</dbReference>
<keyword evidence="4" id="KW-1185">Reference proteome</keyword>
<name>A0A540W3A8_9ACTN</name>
<keyword evidence="2" id="KW-0812">Transmembrane</keyword>
<feature type="region of interest" description="Disordered" evidence="1">
    <location>
        <begin position="128"/>
        <end position="183"/>
    </location>
</feature>
<keyword evidence="2" id="KW-1133">Transmembrane helix</keyword>
<feature type="compositionally biased region" description="Low complexity" evidence="1">
    <location>
        <begin position="53"/>
        <end position="67"/>
    </location>
</feature>
<evidence type="ECO:0000313" key="3">
    <source>
        <dbReference type="EMBL" id="TQF03509.1"/>
    </source>
</evidence>
<protein>
    <submittedName>
        <fullName evidence="3">Uncharacterized protein</fullName>
    </submittedName>
</protein>
<feature type="compositionally biased region" description="Polar residues" evidence="1">
    <location>
        <begin position="134"/>
        <end position="146"/>
    </location>
</feature>
<comment type="caution">
    <text evidence="3">The sequence shown here is derived from an EMBL/GenBank/DDBJ whole genome shotgun (WGS) entry which is preliminary data.</text>
</comment>
<feature type="transmembrane region" description="Helical" evidence="2">
    <location>
        <begin position="104"/>
        <end position="125"/>
    </location>
</feature>
<feature type="compositionally biased region" description="Pro residues" evidence="1">
    <location>
        <begin position="33"/>
        <end position="52"/>
    </location>
</feature>
<organism evidence="3 4">
    <name type="scientific">Kitasatospora acidiphila</name>
    <dbReference type="NCBI Taxonomy" id="2567942"/>
    <lineage>
        <taxon>Bacteria</taxon>
        <taxon>Bacillati</taxon>
        <taxon>Actinomycetota</taxon>
        <taxon>Actinomycetes</taxon>
        <taxon>Kitasatosporales</taxon>
        <taxon>Streptomycetaceae</taxon>
        <taxon>Kitasatospora</taxon>
    </lineage>
</organism>
<dbReference type="Proteomes" id="UP000319103">
    <property type="component" value="Unassembled WGS sequence"/>
</dbReference>
<feature type="compositionally biased region" description="Pro residues" evidence="1">
    <location>
        <begin position="15"/>
        <end position="26"/>
    </location>
</feature>
<accession>A0A540W3A8</accession>
<gene>
    <name evidence="3" type="ORF">E6W39_16320</name>
</gene>
<sequence length="331" mass="33686">MSEGNQTPAGWPQQPAQPGPAGPGPSAPGGGFGPPPASYGPPQPSSGRPPVPGQQQAGPPWNAAAQQPAPPSFAAPGAELERPDWEAMADAQEVQARKRTRVRVAVWSLVGLVLVGGVVATAVVLTKEKKPSHPVTQPTSPASPVTSAGPKPTASTGGGGDDPSKPLWDAATDSAPITPDSLFPEQTVTVNGATWTKTAGTVTQPCWDATTGGLGAVLGDQACRQVVRVTYVSGNSAVTLGIAVFDHKIQADNSLKNYKGNIMGLSAQGSPQFCITVGCTNTHGTLGRYGYMTVEGSAKPGGTAPDGNATAAASGFDDYMKKRLMTRVKSS</sequence>
<evidence type="ECO:0000256" key="1">
    <source>
        <dbReference type="SAM" id="MobiDB-lite"/>
    </source>
</evidence>
<evidence type="ECO:0000313" key="4">
    <source>
        <dbReference type="Proteomes" id="UP000319103"/>
    </source>
</evidence>
<reference evidence="3 4" key="1">
    <citation type="submission" date="2019-06" db="EMBL/GenBank/DDBJ databases">
        <title>Description of Kitasatospora acidophila sp. nov. isolated from pine grove soil, and reclassification of Streptomyces novaecaesareae to Kitasatospora novaeceasareae comb. nov.</title>
        <authorList>
            <person name="Kim M.J."/>
        </authorList>
    </citation>
    <scope>NUCLEOTIDE SEQUENCE [LARGE SCALE GENOMIC DNA]</scope>
    <source>
        <strain evidence="3 4">MMS16-CNU292</strain>
    </source>
</reference>
<dbReference type="OrthoDB" id="3874183at2"/>
<dbReference type="RefSeq" id="WP_141634142.1">
    <property type="nucleotide sequence ID" value="NZ_VIGB01000003.1"/>
</dbReference>
<proteinExistence type="predicted"/>
<feature type="region of interest" description="Disordered" evidence="1">
    <location>
        <begin position="1"/>
        <end position="79"/>
    </location>
</feature>
<evidence type="ECO:0000256" key="2">
    <source>
        <dbReference type="SAM" id="Phobius"/>
    </source>
</evidence>
<dbReference type="AlphaFoldDB" id="A0A540W3A8"/>